<keyword evidence="1" id="KW-0175">Coiled coil</keyword>
<organism evidence="2">
    <name type="scientific">uncultured Caudovirales phage</name>
    <dbReference type="NCBI Taxonomy" id="2100421"/>
    <lineage>
        <taxon>Viruses</taxon>
        <taxon>Duplodnaviria</taxon>
        <taxon>Heunggongvirae</taxon>
        <taxon>Uroviricota</taxon>
        <taxon>Caudoviricetes</taxon>
        <taxon>Peduoviridae</taxon>
        <taxon>Maltschvirus</taxon>
        <taxon>Maltschvirus maltsch</taxon>
    </lineage>
</organism>
<evidence type="ECO:0000313" key="2">
    <source>
        <dbReference type="EMBL" id="CAB4162713.1"/>
    </source>
</evidence>
<protein>
    <submittedName>
        <fullName evidence="2">Uncharacterized protein</fullName>
    </submittedName>
</protein>
<accession>A0A6J5NUN8</accession>
<reference evidence="2" key="1">
    <citation type="submission" date="2020-04" db="EMBL/GenBank/DDBJ databases">
        <authorList>
            <person name="Chiriac C."/>
            <person name="Salcher M."/>
            <person name="Ghai R."/>
            <person name="Kavagutti S V."/>
        </authorList>
    </citation>
    <scope>NUCLEOTIDE SEQUENCE</scope>
</reference>
<evidence type="ECO:0000256" key="1">
    <source>
        <dbReference type="SAM" id="Coils"/>
    </source>
</evidence>
<dbReference type="EMBL" id="LR796734">
    <property type="protein sequence ID" value="CAB4162713.1"/>
    <property type="molecule type" value="Genomic_DNA"/>
</dbReference>
<feature type="coiled-coil region" evidence="1">
    <location>
        <begin position="42"/>
        <end position="69"/>
    </location>
</feature>
<proteinExistence type="predicted"/>
<gene>
    <name evidence="2" type="ORF">UFOVP787_96</name>
</gene>
<name>A0A6J5NUN8_9CAUD</name>
<sequence>MFKDWYLPSNPHTEKTVDEVVKTLTTIVIDLENIASNKTTQMQNYVDDIASLQKKHDAASDERDRANKISEKINFIVKP</sequence>